<dbReference type="AlphaFoldDB" id="A0A4R0IWJ7"/>
<feature type="chain" id="PRO_5020268923" description="Secreted protein" evidence="1">
    <location>
        <begin position="30"/>
        <end position="308"/>
    </location>
</feature>
<dbReference type="Proteomes" id="UP000294225">
    <property type="component" value="Unassembled WGS sequence"/>
</dbReference>
<evidence type="ECO:0000313" key="5">
    <source>
        <dbReference type="Proteomes" id="UP000294225"/>
    </source>
</evidence>
<evidence type="ECO:0000313" key="3">
    <source>
        <dbReference type="EMBL" id="TCC37607.1"/>
    </source>
</evidence>
<protein>
    <recommendedName>
        <fullName evidence="6">Secreted protein</fullName>
    </recommendedName>
</protein>
<evidence type="ECO:0008006" key="6">
    <source>
        <dbReference type="Google" id="ProtNLM"/>
    </source>
</evidence>
<proteinExistence type="predicted"/>
<evidence type="ECO:0000256" key="1">
    <source>
        <dbReference type="SAM" id="SignalP"/>
    </source>
</evidence>
<name>A0A4R0IWJ7_9ACTN</name>
<evidence type="ECO:0000313" key="2">
    <source>
        <dbReference type="EMBL" id="TCC25483.1"/>
    </source>
</evidence>
<dbReference type="EMBL" id="SJJY01000002">
    <property type="protein sequence ID" value="TCC25483.1"/>
    <property type="molecule type" value="Genomic_DNA"/>
</dbReference>
<reference evidence="4 5" key="1">
    <citation type="submission" date="2019-02" db="EMBL/GenBank/DDBJ databases">
        <title>Kribbella capetownensis sp. nov. and Kribbella speibonae sp. nov., isolated from soil.</title>
        <authorList>
            <person name="Curtis S.M."/>
            <person name="Norton I."/>
            <person name="Everest G.J."/>
            <person name="Meyers P.R."/>
        </authorList>
    </citation>
    <scope>NUCLEOTIDE SEQUENCE [LARGE SCALE GENOMIC DNA]</scope>
    <source>
        <strain evidence="2 4">SK5</strain>
        <strain evidence="3 5">YM55</strain>
    </source>
</reference>
<dbReference type="RefSeq" id="WP_131461940.1">
    <property type="nucleotide sequence ID" value="NZ_SJJY01000002.1"/>
</dbReference>
<feature type="signal peptide" evidence="1">
    <location>
        <begin position="1"/>
        <end position="29"/>
    </location>
</feature>
<accession>A0A4R0IWJ7</accession>
<comment type="caution">
    <text evidence="3">The sequence shown here is derived from an EMBL/GenBank/DDBJ whole genome shotgun (WGS) entry which is preliminary data.</text>
</comment>
<gene>
    <name evidence="2" type="ORF">E0H58_15250</name>
    <name evidence="3" type="ORF">E0H92_13930</name>
</gene>
<keyword evidence="4" id="KW-1185">Reference proteome</keyword>
<organism evidence="3 5">
    <name type="scientific">Kribbella speibonae</name>
    <dbReference type="NCBI Taxonomy" id="1572660"/>
    <lineage>
        <taxon>Bacteria</taxon>
        <taxon>Bacillati</taxon>
        <taxon>Actinomycetota</taxon>
        <taxon>Actinomycetes</taxon>
        <taxon>Propionibacteriales</taxon>
        <taxon>Kribbellaceae</taxon>
        <taxon>Kribbella</taxon>
    </lineage>
</organism>
<evidence type="ECO:0000313" key="4">
    <source>
        <dbReference type="Proteomes" id="UP000292385"/>
    </source>
</evidence>
<dbReference type="Proteomes" id="UP000292385">
    <property type="component" value="Unassembled WGS sequence"/>
</dbReference>
<dbReference type="EMBL" id="SJKC01000002">
    <property type="protein sequence ID" value="TCC37607.1"/>
    <property type="molecule type" value="Genomic_DNA"/>
</dbReference>
<sequence>MHNRVGRTLLALGAVLALLTAVPATTASADTIQTGNSVCSMYVNAVGFGAYCSSGKAYMGGEPPPTWRERLNGRPFVPCRDFEIPKGIRLPQAPEGKTWVLRITITDYNLNSYNGGPDAHLERAYMPVDEQERAQCPFPDYMEQFWWRFESSYPDPALQIMPTYTPRVNIPAFFTLTPDSSMVLKQSGDLSGYYDPTHNLTMRGMVVELKIDPGDGTGPFICPVGVTPVDDPDGYDQTKDPDHQLNPCKHVYKKSSASQPDGMYTVKLTITWEVSYWIGKGTGWKPIGQANVTAVQRLPVQEVQAIGG</sequence>
<keyword evidence="1" id="KW-0732">Signal</keyword>